<dbReference type="SUPFAM" id="SSF54928">
    <property type="entry name" value="RNA-binding domain, RBD"/>
    <property type="match status" value="1"/>
</dbReference>
<dbReference type="KEGG" id="ngr:NAEGRDRAFT_54297"/>
<accession>D2W2X9</accession>
<feature type="compositionally biased region" description="Low complexity" evidence="8">
    <location>
        <begin position="240"/>
        <end position="249"/>
    </location>
</feature>
<dbReference type="InterPro" id="IPR035979">
    <property type="entry name" value="RBD_domain_sf"/>
</dbReference>
<dbReference type="GO" id="GO:0005634">
    <property type="term" value="C:nucleus"/>
    <property type="evidence" value="ECO:0007669"/>
    <property type="project" value="UniProtKB-SubCell"/>
</dbReference>
<dbReference type="EMBL" id="GG738928">
    <property type="protein sequence ID" value="EFC36626.1"/>
    <property type="molecule type" value="Genomic_DNA"/>
</dbReference>
<evidence type="ECO:0000256" key="7">
    <source>
        <dbReference type="PROSITE-ProRule" id="PRU00176"/>
    </source>
</evidence>
<evidence type="ECO:0000256" key="2">
    <source>
        <dbReference type="ARBA" id="ARBA00010725"/>
    </source>
</evidence>
<dbReference type="AlphaFoldDB" id="D2W2X9"/>
<feature type="compositionally biased region" description="Basic and acidic residues" evidence="8">
    <location>
        <begin position="342"/>
        <end position="358"/>
    </location>
</feature>
<feature type="compositionally biased region" description="Low complexity" evidence="8">
    <location>
        <begin position="270"/>
        <end position="281"/>
    </location>
</feature>
<dbReference type="SMART" id="SM00360">
    <property type="entry name" value="RRM"/>
    <property type="match status" value="1"/>
</dbReference>
<dbReference type="Gene3D" id="3.30.70.330">
    <property type="match status" value="1"/>
</dbReference>
<protein>
    <submittedName>
        <fullName evidence="10">Predicted protein</fullName>
    </submittedName>
</protein>
<dbReference type="eggNOG" id="KOG0121">
    <property type="taxonomic scope" value="Eukaryota"/>
</dbReference>
<evidence type="ECO:0000256" key="8">
    <source>
        <dbReference type="SAM" id="MobiDB-lite"/>
    </source>
</evidence>
<dbReference type="InterPro" id="IPR012677">
    <property type="entry name" value="Nucleotide-bd_a/b_plait_sf"/>
</dbReference>
<feature type="domain" description="RRM" evidence="9">
    <location>
        <begin position="46"/>
        <end position="124"/>
    </location>
</feature>
<dbReference type="PANTHER" id="PTHR18847:SF0">
    <property type="entry name" value="NUCLEAR CAP-BINDING PROTEIN SUBUNIT 2"/>
    <property type="match status" value="1"/>
</dbReference>
<comment type="similarity">
    <text evidence="2">Belongs to the RRM NCBP2 family.</text>
</comment>
<dbReference type="GO" id="GO:0005846">
    <property type="term" value="C:nuclear cap binding complex"/>
    <property type="evidence" value="ECO:0007669"/>
    <property type="project" value="InterPro"/>
</dbReference>
<dbReference type="GO" id="GO:0045292">
    <property type="term" value="P:mRNA cis splicing, via spliceosome"/>
    <property type="evidence" value="ECO:0007669"/>
    <property type="project" value="InterPro"/>
</dbReference>
<evidence type="ECO:0000313" key="11">
    <source>
        <dbReference type="Proteomes" id="UP000006671"/>
    </source>
</evidence>
<feature type="region of interest" description="Disordered" evidence="8">
    <location>
        <begin position="148"/>
        <end position="358"/>
    </location>
</feature>
<keyword evidence="3" id="KW-0507">mRNA processing</keyword>
<dbReference type="PROSITE" id="PS50102">
    <property type="entry name" value="RRM"/>
    <property type="match status" value="1"/>
</dbReference>
<dbReference type="Pfam" id="PF00076">
    <property type="entry name" value="RRM_1"/>
    <property type="match status" value="1"/>
</dbReference>
<feature type="compositionally biased region" description="Basic and acidic residues" evidence="8">
    <location>
        <begin position="169"/>
        <end position="178"/>
    </location>
</feature>
<evidence type="ECO:0000256" key="4">
    <source>
        <dbReference type="ARBA" id="ARBA00022884"/>
    </source>
</evidence>
<sequence>MAHLLEAHHPLKFFHGSKREYEYLLKHYVNEGGNEEDFERALSQSSTIYVENLSFYTKEEQIYELFEKCGEVKRVVMGLNRNTLTPCGFCFVEFYHRSDAEECVKYCRGCKLNNRALKIAIDTGFVEGRQYGRGKDGGMKRDDYIKMLKKRGPRGGREPRGGGSMSGRRSYDNDRDSSRSSSYNNDYHRGGNNGSDHHRHSDNYSPPSPPFRDDRDRYGSSSSRPSSPYRNPRSTRDYHYSNNNNNRYQPYPPPQNNSPHYGRVDSRNNSSSYYGPTSSYGRVSDNSNQIEIPPPRSYNNNNNRGGAYYDRHQSYGNYSDRPSYGRTTNDSNKNNNQGSSRNEFESRPRDSRDYGPRH</sequence>
<dbReference type="InterPro" id="IPR034148">
    <property type="entry name" value="NCBP2_RRM"/>
</dbReference>
<reference evidence="10 11" key="1">
    <citation type="journal article" date="2010" name="Cell">
        <title>The genome of Naegleria gruberi illuminates early eukaryotic versatility.</title>
        <authorList>
            <person name="Fritz-Laylin L.K."/>
            <person name="Prochnik S.E."/>
            <person name="Ginger M.L."/>
            <person name="Dacks J.B."/>
            <person name="Carpenter M.L."/>
            <person name="Field M.C."/>
            <person name="Kuo A."/>
            <person name="Paredez A."/>
            <person name="Chapman J."/>
            <person name="Pham J."/>
            <person name="Shu S."/>
            <person name="Neupane R."/>
            <person name="Cipriano M."/>
            <person name="Mancuso J."/>
            <person name="Tu H."/>
            <person name="Salamov A."/>
            <person name="Lindquist E."/>
            <person name="Shapiro H."/>
            <person name="Lucas S."/>
            <person name="Grigoriev I.V."/>
            <person name="Cande W.Z."/>
            <person name="Fulton C."/>
            <person name="Rokhsar D.S."/>
            <person name="Dawson S.C."/>
        </authorList>
    </citation>
    <scope>NUCLEOTIDE SEQUENCE [LARGE SCALE GENOMIC DNA]</scope>
    <source>
        <strain evidence="10 11">NEG-M</strain>
    </source>
</reference>
<dbReference type="STRING" id="5762.D2W2X9"/>
<evidence type="ECO:0000259" key="9">
    <source>
        <dbReference type="PROSITE" id="PS50102"/>
    </source>
</evidence>
<dbReference type="CDD" id="cd12240">
    <property type="entry name" value="RRM_NCBP2"/>
    <property type="match status" value="1"/>
</dbReference>
<dbReference type="GO" id="GO:0000339">
    <property type="term" value="F:RNA cap binding"/>
    <property type="evidence" value="ECO:0007669"/>
    <property type="project" value="InterPro"/>
</dbReference>
<keyword evidence="4 7" id="KW-0694">RNA-binding</keyword>
<dbReference type="PANTHER" id="PTHR18847">
    <property type="entry name" value="20 KD NUCLEAR CAP BINDING PROTEIN"/>
    <property type="match status" value="1"/>
</dbReference>
<dbReference type="RefSeq" id="XP_002669370.1">
    <property type="nucleotide sequence ID" value="XM_002669324.1"/>
</dbReference>
<proteinExistence type="inferred from homology"/>
<evidence type="ECO:0000256" key="6">
    <source>
        <dbReference type="ARBA" id="ARBA00023242"/>
    </source>
</evidence>
<keyword evidence="11" id="KW-1185">Reference proteome</keyword>
<dbReference type="GeneID" id="8859907"/>
<dbReference type="OMA" id="RDYHESD"/>
<dbReference type="InterPro" id="IPR027157">
    <property type="entry name" value="NCBP2"/>
</dbReference>
<name>D2W2X9_NAEGR</name>
<dbReference type="InParanoid" id="D2W2X9"/>
<gene>
    <name evidence="10" type="ORF">NAEGRDRAFT_54297</name>
</gene>
<evidence type="ECO:0000313" key="10">
    <source>
        <dbReference type="EMBL" id="EFC36626.1"/>
    </source>
</evidence>
<dbReference type="InterPro" id="IPR000504">
    <property type="entry name" value="RRM_dom"/>
</dbReference>
<dbReference type="OrthoDB" id="201398at2759"/>
<feature type="compositionally biased region" description="Polar residues" evidence="8">
    <location>
        <begin position="325"/>
        <end position="341"/>
    </location>
</feature>
<evidence type="ECO:0000256" key="1">
    <source>
        <dbReference type="ARBA" id="ARBA00004123"/>
    </source>
</evidence>
<organism evidence="11">
    <name type="scientific">Naegleria gruberi</name>
    <name type="common">Amoeba</name>
    <dbReference type="NCBI Taxonomy" id="5762"/>
    <lineage>
        <taxon>Eukaryota</taxon>
        <taxon>Discoba</taxon>
        <taxon>Heterolobosea</taxon>
        <taxon>Tetramitia</taxon>
        <taxon>Eutetramitia</taxon>
        <taxon>Vahlkampfiidae</taxon>
        <taxon>Naegleria</taxon>
    </lineage>
</organism>
<evidence type="ECO:0000256" key="3">
    <source>
        <dbReference type="ARBA" id="ARBA00022664"/>
    </source>
</evidence>
<comment type="subcellular location">
    <subcellularLocation>
        <location evidence="1">Nucleus</location>
    </subcellularLocation>
</comment>
<dbReference type="Proteomes" id="UP000006671">
    <property type="component" value="Unassembled WGS sequence"/>
</dbReference>
<keyword evidence="6" id="KW-0539">Nucleus</keyword>
<feature type="compositionally biased region" description="Low complexity" evidence="8">
    <location>
        <begin position="219"/>
        <end position="232"/>
    </location>
</feature>
<keyword evidence="5" id="KW-0508">mRNA splicing</keyword>
<dbReference type="VEuPathDB" id="AmoebaDB:NAEGRDRAFT_54297"/>
<evidence type="ECO:0000256" key="5">
    <source>
        <dbReference type="ARBA" id="ARBA00023187"/>
    </source>
</evidence>